<reference evidence="1 2" key="1">
    <citation type="submission" date="2021-03" db="EMBL/GenBank/DDBJ databases">
        <title>Antimicrobial resistance genes in bacteria isolated from Japanese honey, and their potential for conferring macrolide and lincosamide resistance in the American foulbrood pathogen Paenibacillus larvae.</title>
        <authorList>
            <person name="Okamoto M."/>
            <person name="Kumagai M."/>
            <person name="Kanamori H."/>
            <person name="Takamatsu D."/>
        </authorList>
    </citation>
    <scope>NUCLEOTIDE SEQUENCE [LARGE SCALE GENOMIC DNA]</scope>
    <source>
        <strain evidence="1 2">J1TS3</strain>
    </source>
</reference>
<dbReference type="EMBL" id="BOQT01000025">
    <property type="protein sequence ID" value="GIN23087.1"/>
    <property type="molecule type" value="Genomic_DNA"/>
</dbReference>
<evidence type="ECO:0000313" key="1">
    <source>
        <dbReference type="EMBL" id="GIN23087.1"/>
    </source>
</evidence>
<keyword evidence="2" id="KW-1185">Reference proteome</keyword>
<comment type="caution">
    <text evidence="1">The sequence shown here is derived from an EMBL/GenBank/DDBJ whole genome shotgun (WGS) entry which is preliminary data.</text>
</comment>
<sequence length="133" mass="16072">MKLIEIPKWGNYLREQWRGIFANHLSKVEQKSIYMDSFLWHLCSWEKVFCLEKEKAIEAFESQLKNKCTIFYQNTDEAYLVQHAKNLKINDLPFEENHMYYSDIYVMDWNNGWTFVMTHETESGIGPYFIQKP</sequence>
<dbReference type="InterPro" id="IPR025454">
    <property type="entry name" value="DUF4275"/>
</dbReference>
<organism evidence="1 2">
    <name type="scientific">Siminovitchia fordii</name>
    <dbReference type="NCBI Taxonomy" id="254759"/>
    <lineage>
        <taxon>Bacteria</taxon>
        <taxon>Bacillati</taxon>
        <taxon>Bacillota</taxon>
        <taxon>Bacilli</taxon>
        <taxon>Bacillales</taxon>
        <taxon>Bacillaceae</taxon>
        <taxon>Siminovitchia</taxon>
    </lineage>
</organism>
<name>A0ABQ4KDD1_9BACI</name>
<dbReference type="Proteomes" id="UP000680279">
    <property type="component" value="Unassembled WGS sequence"/>
</dbReference>
<gene>
    <name evidence="1" type="ORF">J1TS3_42210</name>
</gene>
<protein>
    <submittedName>
        <fullName evidence="1">ATP synthase F1 subunit delta</fullName>
    </submittedName>
</protein>
<proteinExistence type="predicted"/>
<dbReference type="Pfam" id="PF14101">
    <property type="entry name" value="DUF4275"/>
    <property type="match status" value="1"/>
</dbReference>
<evidence type="ECO:0000313" key="2">
    <source>
        <dbReference type="Proteomes" id="UP000680279"/>
    </source>
</evidence>
<accession>A0ABQ4KDD1</accession>